<feature type="compositionally biased region" description="Low complexity" evidence="1">
    <location>
        <begin position="96"/>
        <end position="120"/>
    </location>
</feature>
<proteinExistence type="predicted"/>
<comment type="caution">
    <text evidence="2">The sequence shown here is derived from an EMBL/GenBank/DDBJ whole genome shotgun (WGS) entry which is preliminary data.</text>
</comment>
<evidence type="ECO:0000256" key="1">
    <source>
        <dbReference type="SAM" id="MobiDB-lite"/>
    </source>
</evidence>
<dbReference type="Proteomes" id="UP001181347">
    <property type="component" value="Unassembled WGS sequence"/>
</dbReference>
<sequence length="311" mass="34724">MKSGLQSRTGFRTPSPEGRAVRRAAVPASPERFRRHPAEDRTPDAVPEPQECSPQSEPPASAGAFVLRRLKTGRALLCAAALFWLMPVAAQSPQAAAPSPQAATQSPQASSSPQVPSSPQFSLGTSAVDSVPQTTVVPVQQQPVQLVEHTTVYEDPARGMTRPERRAYRARLYAQKIDSLVQSRDYMFFPNSMQEIPGGLIRSIYADYFFFGMFVDHVEIHLPTERGVTQYVEMLNFDSMSIRSYQAAHLQWGWCISFDVADDNRVYHAEFAVSTATGETVLTLLTPDVTMRYVGWLWNKRMGDPKFRRID</sequence>
<evidence type="ECO:0000313" key="3">
    <source>
        <dbReference type="Proteomes" id="UP001181347"/>
    </source>
</evidence>
<dbReference type="GeneID" id="79837045"/>
<feature type="region of interest" description="Disordered" evidence="1">
    <location>
        <begin position="1"/>
        <end position="60"/>
    </location>
</feature>
<name>A0AAE4LNZ0_9BACT</name>
<evidence type="ECO:0000313" key="2">
    <source>
        <dbReference type="EMBL" id="MDU0261280.1"/>
    </source>
</evidence>
<protein>
    <recommendedName>
        <fullName evidence="4">DUF4251 domain-containing protein</fullName>
    </recommendedName>
</protein>
<accession>A0AAE4LNZ0</accession>
<feature type="region of interest" description="Disordered" evidence="1">
    <location>
        <begin position="96"/>
        <end position="126"/>
    </location>
</feature>
<dbReference type="AlphaFoldDB" id="A0AAE4LNZ0"/>
<gene>
    <name evidence="2" type="ORF">RVH17_14400</name>
</gene>
<organism evidence="2 3">
    <name type="scientific">Alistipes finegoldii</name>
    <dbReference type="NCBI Taxonomy" id="214856"/>
    <lineage>
        <taxon>Bacteria</taxon>
        <taxon>Pseudomonadati</taxon>
        <taxon>Bacteroidota</taxon>
        <taxon>Bacteroidia</taxon>
        <taxon>Bacteroidales</taxon>
        <taxon>Rikenellaceae</taxon>
        <taxon>Alistipes</taxon>
    </lineage>
</organism>
<dbReference type="EMBL" id="JAWDES010000006">
    <property type="protein sequence ID" value="MDU0261280.1"/>
    <property type="molecule type" value="Genomic_DNA"/>
</dbReference>
<evidence type="ECO:0008006" key="4">
    <source>
        <dbReference type="Google" id="ProtNLM"/>
    </source>
</evidence>
<reference evidence="2" key="1">
    <citation type="submission" date="2023-10" db="EMBL/GenBank/DDBJ databases">
        <title>Genome Sequence of the Bacteria from From Gut Wall in Crohn's Disease.</title>
        <authorList>
            <person name="Rodriguez-Palacios A."/>
        </authorList>
    </citation>
    <scope>NUCLEOTIDE SEQUENCE</scope>
    <source>
        <strain evidence="2">CavFT-hAR58</strain>
    </source>
</reference>
<dbReference type="RefSeq" id="WP_270389455.1">
    <property type="nucleotide sequence ID" value="NZ_DBFNFL010000099.1"/>
</dbReference>
<feature type="compositionally biased region" description="Polar residues" evidence="1">
    <location>
        <begin position="1"/>
        <end position="12"/>
    </location>
</feature>
<feature type="compositionally biased region" description="Low complexity" evidence="1">
    <location>
        <begin position="47"/>
        <end position="60"/>
    </location>
</feature>